<dbReference type="InterPro" id="IPR006176">
    <property type="entry name" value="3-OHacyl-CoA_DH_NAD-bd"/>
</dbReference>
<dbReference type="PANTHER" id="PTHR48075">
    <property type="entry name" value="3-HYDROXYACYL-COA DEHYDROGENASE FAMILY PROTEIN"/>
    <property type="match status" value="1"/>
</dbReference>
<evidence type="ECO:0000313" key="6">
    <source>
        <dbReference type="Proteomes" id="UP000663872"/>
    </source>
</evidence>
<dbReference type="GO" id="GO:0006631">
    <property type="term" value="P:fatty acid metabolic process"/>
    <property type="evidence" value="ECO:0007669"/>
    <property type="project" value="InterPro"/>
</dbReference>
<dbReference type="GO" id="GO:0070403">
    <property type="term" value="F:NAD+ binding"/>
    <property type="evidence" value="ECO:0007669"/>
    <property type="project" value="InterPro"/>
</dbReference>
<feature type="domain" description="RING-type" evidence="4">
    <location>
        <begin position="273"/>
        <end position="312"/>
    </location>
</feature>
<dbReference type="GO" id="GO:0016491">
    <property type="term" value="F:oxidoreductase activity"/>
    <property type="evidence" value="ECO:0007669"/>
    <property type="project" value="TreeGrafter"/>
</dbReference>
<keyword evidence="2" id="KW-0862">Zinc</keyword>
<dbReference type="SUPFAM" id="SSF51735">
    <property type="entry name" value="NAD(P)-binding Rossmann-fold domains"/>
    <property type="match status" value="1"/>
</dbReference>
<dbReference type="PANTHER" id="PTHR48075:SF5">
    <property type="entry name" value="3-HYDROXYBUTYRYL-COA DEHYDROGENASE"/>
    <property type="match status" value="1"/>
</dbReference>
<dbReference type="Proteomes" id="UP000663872">
    <property type="component" value="Unassembled WGS sequence"/>
</dbReference>
<accession>A0A817UCD8</accession>
<dbReference type="GO" id="GO:0008270">
    <property type="term" value="F:zinc ion binding"/>
    <property type="evidence" value="ECO:0007669"/>
    <property type="project" value="UniProtKB-KW"/>
</dbReference>
<dbReference type="InterPro" id="IPR036291">
    <property type="entry name" value="NAD(P)-bd_dom_sf"/>
</dbReference>
<evidence type="ECO:0000256" key="2">
    <source>
        <dbReference type="ARBA" id="ARBA00022833"/>
    </source>
</evidence>
<keyword evidence="1 3" id="KW-0863">Zinc-finger</keyword>
<evidence type="ECO:0000256" key="3">
    <source>
        <dbReference type="PROSITE-ProRule" id="PRU00175"/>
    </source>
</evidence>
<comment type="caution">
    <text evidence="5">The sequence shown here is derived from an EMBL/GenBank/DDBJ whole genome shotgun (WGS) entry which is preliminary data.</text>
</comment>
<dbReference type="Pfam" id="PF13920">
    <property type="entry name" value="zf-C3HC4_3"/>
    <property type="match status" value="1"/>
</dbReference>
<dbReference type="SUPFAM" id="SSF57850">
    <property type="entry name" value="RING/U-box"/>
    <property type="match status" value="1"/>
</dbReference>
<gene>
    <name evidence="5" type="ORF">GRG538_LOCUS3356</name>
</gene>
<dbReference type="PROSITE" id="PS50089">
    <property type="entry name" value="ZF_RING_2"/>
    <property type="match status" value="1"/>
</dbReference>
<dbReference type="AlphaFoldDB" id="A0A817UCD8"/>
<dbReference type="Gene3D" id="3.30.40.10">
    <property type="entry name" value="Zinc/RING finger domain, C3HC4 (zinc finger)"/>
    <property type="match status" value="1"/>
</dbReference>
<evidence type="ECO:0000259" key="4">
    <source>
        <dbReference type="PROSITE" id="PS50089"/>
    </source>
</evidence>
<reference evidence="5" key="1">
    <citation type="submission" date="2021-02" db="EMBL/GenBank/DDBJ databases">
        <authorList>
            <person name="Nowell W R."/>
        </authorList>
    </citation>
    <scope>NUCLEOTIDE SEQUENCE</scope>
</reference>
<name>A0A817UCD8_9BILA</name>
<protein>
    <recommendedName>
        <fullName evidence="4">RING-type domain-containing protein</fullName>
    </recommendedName>
</protein>
<keyword evidence="1 3" id="KW-0479">Metal-binding</keyword>
<sequence length="323" mass="37070">MVRIAVLGCGNMGLRIAGNFAYFGHIVKIFDSDLKQLDTACERIRYDEDQLYRDGLIEVPKFLRIRYDEDQLYRDGLIEVPKFLGQILCLNRLEDAVKDVEFIFECIIENLELKQTLLEKAAQFASASVIICSNSMRLDLDKMSENLPHKENFVGARFLFPVYYVPEIELNPTKTTSTQTIATLRTLLEPMDKVLYFRSSPDPLILDEEQRESRRKARIESLKKSSGVMVVRGRTLPGLTSSNRFNHSGNRSDLIESGNNNANNSVANENVDCSICMDRPRNSVIRSCNHFVTCYECARLLYNRKDPCPVCRKRIDDVIRVYT</sequence>
<proteinExistence type="predicted"/>
<organism evidence="5 6">
    <name type="scientific">Rotaria socialis</name>
    <dbReference type="NCBI Taxonomy" id="392032"/>
    <lineage>
        <taxon>Eukaryota</taxon>
        <taxon>Metazoa</taxon>
        <taxon>Spiralia</taxon>
        <taxon>Gnathifera</taxon>
        <taxon>Rotifera</taxon>
        <taxon>Eurotatoria</taxon>
        <taxon>Bdelloidea</taxon>
        <taxon>Philodinida</taxon>
        <taxon>Philodinidae</taxon>
        <taxon>Rotaria</taxon>
    </lineage>
</organism>
<dbReference type="InterPro" id="IPR001841">
    <property type="entry name" value="Znf_RING"/>
</dbReference>
<evidence type="ECO:0000313" key="5">
    <source>
        <dbReference type="EMBL" id="CAF3329367.1"/>
    </source>
</evidence>
<dbReference type="Gene3D" id="3.40.50.720">
    <property type="entry name" value="NAD(P)-binding Rossmann-like Domain"/>
    <property type="match status" value="1"/>
</dbReference>
<dbReference type="EMBL" id="CAJNYT010000080">
    <property type="protein sequence ID" value="CAF3329367.1"/>
    <property type="molecule type" value="Genomic_DNA"/>
</dbReference>
<dbReference type="Pfam" id="PF02737">
    <property type="entry name" value="3HCDH_N"/>
    <property type="match status" value="1"/>
</dbReference>
<dbReference type="InterPro" id="IPR013083">
    <property type="entry name" value="Znf_RING/FYVE/PHD"/>
</dbReference>
<evidence type="ECO:0000256" key="1">
    <source>
        <dbReference type="ARBA" id="ARBA00022771"/>
    </source>
</evidence>
<dbReference type="SMART" id="SM00184">
    <property type="entry name" value="RING"/>
    <property type="match status" value="1"/>
</dbReference>